<proteinExistence type="predicted"/>
<organism evidence="1">
    <name type="scientific">marine sediment metagenome</name>
    <dbReference type="NCBI Taxonomy" id="412755"/>
    <lineage>
        <taxon>unclassified sequences</taxon>
        <taxon>metagenomes</taxon>
        <taxon>ecological metagenomes</taxon>
    </lineage>
</organism>
<gene>
    <name evidence="1" type="ORF">LCGC14_0726970</name>
</gene>
<sequence length="186" mass="19931">MTESARETPRSESLLGLPIRIPCLANRPAPRYLRQHGVTFEINTAPFAEILAGLEARMPHGGAQLLRGEGLARGIARAIRGDGAEPPPRPFFEVQTYEAPGWAVFDAPAMAHVQAAALEAQRRRIEADILRSVMLPNAVLAIPPGTDVVDVFGPGDDLPIGTVVRIDRGADSVTAIIQPAEDTDDD</sequence>
<dbReference type="AlphaFoldDB" id="A0A0F9TI14"/>
<comment type="caution">
    <text evidence="1">The sequence shown here is derived from an EMBL/GenBank/DDBJ whole genome shotgun (WGS) entry which is preliminary data.</text>
</comment>
<dbReference type="EMBL" id="LAZR01001669">
    <property type="protein sequence ID" value="KKN41088.1"/>
    <property type="molecule type" value="Genomic_DNA"/>
</dbReference>
<name>A0A0F9TI14_9ZZZZ</name>
<evidence type="ECO:0000313" key="1">
    <source>
        <dbReference type="EMBL" id="KKN41088.1"/>
    </source>
</evidence>
<reference evidence="1" key="1">
    <citation type="journal article" date="2015" name="Nature">
        <title>Complex archaea that bridge the gap between prokaryotes and eukaryotes.</title>
        <authorList>
            <person name="Spang A."/>
            <person name="Saw J.H."/>
            <person name="Jorgensen S.L."/>
            <person name="Zaremba-Niedzwiedzka K."/>
            <person name="Martijn J."/>
            <person name="Lind A.E."/>
            <person name="van Eijk R."/>
            <person name="Schleper C."/>
            <person name="Guy L."/>
            <person name="Ettema T.J."/>
        </authorList>
    </citation>
    <scope>NUCLEOTIDE SEQUENCE</scope>
</reference>
<accession>A0A0F9TI14</accession>
<protein>
    <submittedName>
        <fullName evidence="1">Uncharacterized protein</fullName>
    </submittedName>
</protein>